<dbReference type="VEuPathDB" id="FungiDB:PV09_07391"/>
<dbReference type="HOGENOM" id="CLU_000570_3_0_1"/>
<evidence type="ECO:0000313" key="1">
    <source>
        <dbReference type="EMBL" id="KIW01104.1"/>
    </source>
</evidence>
<dbReference type="PANTHER" id="PTHR32387:SF0">
    <property type="entry name" value="PROTEIN NO VEIN"/>
    <property type="match status" value="1"/>
</dbReference>
<dbReference type="PANTHER" id="PTHR32387">
    <property type="entry name" value="WU:FJ29H11"/>
    <property type="match status" value="1"/>
</dbReference>
<dbReference type="InterPro" id="IPR036890">
    <property type="entry name" value="HATPase_C_sf"/>
</dbReference>
<organism evidence="1 2">
    <name type="scientific">Verruconis gallopava</name>
    <dbReference type="NCBI Taxonomy" id="253628"/>
    <lineage>
        <taxon>Eukaryota</taxon>
        <taxon>Fungi</taxon>
        <taxon>Dikarya</taxon>
        <taxon>Ascomycota</taxon>
        <taxon>Pezizomycotina</taxon>
        <taxon>Dothideomycetes</taxon>
        <taxon>Pleosporomycetidae</taxon>
        <taxon>Venturiales</taxon>
        <taxon>Sympoventuriaceae</taxon>
        <taxon>Verruconis</taxon>
    </lineage>
</organism>
<sequence>MPASTEQEARNFINKIRKENGGLTQEQRLRLEKTEPEILEVFDNVRRKLGAASKALATNLYTKDTRFVYEIIQNAEDNEYSRAMAERKKPYLAFNVNTDRIVIDSNEDGFTEENIAAISSIGQSTKSVKIGYIGEKGIGFKSVFKVARKVQVQSGLFSFSFEYEHGSDDDGLGMVTPWPENLENLPYGVRTRITLFLLRTCDREKLFRDIEGLPDTLLLFLRKLKKLDVKIERQPGHVTVTKYTLSTSGSRSKITRTIDSTVTDFHFITARRLVPNMPYDHARKLILRTKSSKKDERDWIKQAEVVLAFPVDENDTPLIDQQQHVYAFLPLRKVGFNFLIQSDFITQASREDVFDRPWNQRLLEEAAALFEATICTFIGLGTDLSWKWIRYLPTKGIVDDFWKKLEMLLFSRLRNREVFDSLGQGQFKPTDLRILSEKYLDENSKPLLPSPPKKRGSWAYCSDRYQEDIDIPILKHYGAKDFELSEFVDRLKYDLRRPEPQMHSDDTTSDWHIRVARVLINAIQSGYLQQLKTFRLIRTIVPTWIAMDEGPVFLPTSGGIELPKDLKLSIIDPICLENPTRESLYHKLGVETCPPELVFPMIKQKYEASTTQVSWIDHLAHIKFLFWHRNLLIPGQRYIMAFSRNHYHFWSDQASIGWVYRPAAEGVNAACKHLAVAVDGELKNMIHILNDSYVNHLSDMPRRNNISALTWVYEHFGAKTQLQLWRRGDLLNRSPEFQYILDRKPEILLSILEDCWAQFQTNWSDTIRGCLIPILNSSSKKPLQQTVLPVPKLVSIVDRLGLRQDFGFIKELEGITDSIAGKWYFLEQLGVIKDDGFSFWLAVLKHAKNLNISNINVVSEIYRELQNTCREEFQRKEIERCFSSDSLMFIPSFFGQKWTSHKNTCVWEAPSWFVHLCRLKDIEQYRGLQELFCHILDIPNAGLDDFLDNVLSLQRGVITADFANRVHREDLSNLYKELSTYRNQADCMTIRNRFQSERLIYHPQVNSWHSPTDCVWAEDHIKLQGKVSIATEYKESEYLFVEILNIVEPTLEMHVRALADKALLPRAKKEMFHEMRLICAFDPKPDQLESLRNALCLPIRTVDKRLEWVRPSFEDFVIVDRKEYGDMFEGKVNVLDFSLEEVHQLRTFLIALDLGRRFMSEAVEEKTRVSGELRLDNDLTREMQRKAYAICRYAAHLHSPEAKDRTESTLSMLQTLTVFRSDRISKVVTISQSGGPISVYGESALFHIQSVENKLILYVPANERERYVCKCRAFPQGLLAYLGVAKHSESAFLTQIIDAPTLDTVDFMLVDAGIISLPNDSASAPKENKIATPTKGYIRRTEKTKTVVFGSRVTESAELFQFGYQTPRSPSLSPVYGSAAPPSALPRIERGVTAHSSEQIESLTSALSIFNLSPLHDEANEKYKILLDFVIRGAQSLDTIPNKHQVSVIPNYVERRQDLNDVWFLHQAEGERSFKIGAAGELFVFELLMRLRLPGFCRDNWQSKLRQKISVHDSYSDMMPWTGTESSDIVYNDGEGALTNLLIDRGYLDVRLWRGGRPRYHIEVKATIGENETPFYVSQSQFTMMEDMMLPENDSSETIYLIARVFWLGSRGMGIKLYVDPARLRLKRELEFKTDMFEVTPALLAQA</sequence>
<accession>A0A0D2APL7</accession>
<gene>
    <name evidence="1" type="ORF">PV09_07391</name>
</gene>
<dbReference type="InterPro" id="IPR052957">
    <property type="entry name" value="Auxin_embryo_med"/>
</dbReference>
<dbReference type="SUPFAM" id="SSF55874">
    <property type="entry name" value="ATPase domain of HSP90 chaperone/DNA topoisomerase II/histidine kinase"/>
    <property type="match status" value="1"/>
</dbReference>
<dbReference type="RefSeq" id="XP_016210973.1">
    <property type="nucleotide sequence ID" value="XM_016361153.1"/>
</dbReference>
<proteinExistence type="predicted"/>
<evidence type="ECO:0008006" key="3">
    <source>
        <dbReference type="Google" id="ProtNLM"/>
    </source>
</evidence>
<dbReference type="InParanoid" id="A0A0D2APL7"/>
<dbReference type="Proteomes" id="UP000053259">
    <property type="component" value="Unassembled WGS sequence"/>
</dbReference>
<dbReference type="STRING" id="253628.A0A0D2APL7"/>
<dbReference type="GeneID" id="27315364"/>
<name>A0A0D2APL7_9PEZI</name>
<dbReference type="EMBL" id="KN847557">
    <property type="protein sequence ID" value="KIW01104.1"/>
    <property type="molecule type" value="Genomic_DNA"/>
</dbReference>
<reference evidence="1 2" key="1">
    <citation type="submission" date="2015-01" db="EMBL/GenBank/DDBJ databases">
        <title>The Genome Sequence of Ochroconis gallopava CBS43764.</title>
        <authorList>
            <consortium name="The Broad Institute Genomics Platform"/>
            <person name="Cuomo C."/>
            <person name="de Hoog S."/>
            <person name="Gorbushina A."/>
            <person name="Stielow B."/>
            <person name="Teixiera M."/>
            <person name="Abouelleil A."/>
            <person name="Chapman S.B."/>
            <person name="Priest M."/>
            <person name="Young S.K."/>
            <person name="Wortman J."/>
            <person name="Nusbaum C."/>
            <person name="Birren B."/>
        </authorList>
    </citation>
    <scope>NUCLEOTIDE SEQUENCE [LARGE SCALE GENOMIC DNA]</scope>
    <source>
        <strain evidence="1 2">CBS 43764</strain>
    </source>
</reference>
<evidence type="ECO:0000313" key="2">
    <source>
        <dbReference type="Proteomes" id="UP000053259"/>
    </source>
</evidence>
<dbReference type="NCBIfam" id="NF047352">
    <property type="entry name" value="P_loop_sacsin"/>
    <property type="match status" value="1"/>
</dbReference>
<protein>
    <recommendedName>
        <fullName evidence="3">Protein NO VEIN C-terminal domain-containing protein</fullName>
    </recommendedName>
</protein>
<dbReference type="OrthoDB" id="1262810at2759"/>
<dbReference type="Gene3D" id="3.30.565.10">
    <property type="entry name" value="Histidine kinase-like ATPase, C-terminal domain"/>
    <property type="match status" value="1"/>
</dbReference>
<keyword evidence="2" id="KW-1185">Reference proteome</keyword>